<dbReference type="OrthoDB" id="5318346at2759"/>
<organism evidence="4">
    <name type="scientific">Dissoconium aciculare CBS 342.82</name>
    <dbReference type="NCBI Taxonomy" id="1314786"/>
    <lineage>
        <taxon>Eukaryota</taxon>
        <taxon>Fungi</taxon>
        <taxon>Dikarya</taxon>
        <taxon>Ascomycota</taxon>
        <taxon>Pezizomycotina</taxon>
        <taxon>Dothideomycetes</taxon>
        <taxon>Dothideomycetidae</taxon>
        <taxon>Mycosphaerellales</taxon>
        <taxon>Dissoconiaceae</taxon>
        <taxon>Dissoconium</taxon>
    </lineage>
</organism>
<dbReference type="RefSeq" id="XP_033459051.1">
    <property type="nucleotide sequence ID" value="XM_033601516.1"/>
</dbReference>
<evidence type="ECO:0000313" key="3">
    <source>
        <dbReference type="Proteomes" id="UP000504637"/>
    </source>
</evidence>
<reference evidence="4" key="2">
    <citation type="submission" date="2020-04" db="EMBL/GenBank/DDBJ databases">
        <authorList>
            <consortium name="NCBI Genome Project"/>
        </authorList>
    </citation>
    <scope>NUCLEOTIDE SEQUENCE</scope>
    <source>
        <strain evidence="4">CBS 342.82</strain>
    </source>
</reference>
<protein>
    <recommendedName>
        <fullName evidence="2">SRR1-like domain-containing protein</fullName>
    </recommendedName>
</protein>
<feature type="domain" description="SRR1-like" evidence="2">
    <location>
        <begin position="68"/>
        <end position="149"/>
    </location>
</feature>
<gene>
    <name evidence="4" type="ORF">K489DRAFT_321144</name>
</gene>
<evidence type="ECO:0000313" key="4">
    <source>
        <dbReference type="RefSeq" id="XP_033459051.1"/>
    </source>
</evidence>
<dbReference type="Proteomes" id="UP000504637">
    <property type="component" value="Unplaced"/>
</dbReference>
<name>A0A6J3M1X0_9PEZI</name>
<dbReference type="Pfam" id="PF07985">
    <property type="entry name" value="SRR1"/>
    <property type="match status" value="1"/>
</dbReference>
<dbReference type="AlphaFoldDB" id="A0A6J3M1X0"/>
<evidence type="ECO:0000256" key="1">
    <source>
        <dbReference type="SAM" id="MobiDB-lite"/>
    </source>
</evidence>
<keyword evidence="3" id="KW-1185">Reference proteome</keyword>
<reference evidence="4" key="3">
    <citation type="submission" date="2025-08" db="UniProtKB">
        <authorList>
            <consortium name="RefSeq"/>
        </authorList>
    </citation>
    <scope>IDENTIFICATION</scope>
    <source>
        <strain evidence="4">CBS 342.82</strain>
    </source>
</reference>
<dbReference type="GeneID" id="54359316"/>
<proteinExistence type="predicted"/>
<dbReference type="PANTHER" id="PTHR42080">
    <property type="entry name" value="SRR1 DOMAIN-CONTAINING PROTEIN"/>
    <property type="match status" value="1"/>
</dbReference>
<sequence>MSTPQDSVNDEWMHVSRGRGKRASARPPILNSFPAISKDLKIATIRKDHDRKLKAWRSSTCRQTLQRVFKTLRPDAGWQVQNAICLAMGSLSRDNLECRRRSMWQMAVFVDIISLLEEDTQNTIEAALQDPAFTDLDRDFFRELGMSDLPLVLNTTRKPGLGPAQTQCGENSFILELFMDMETQGIRELVEADVEVYIGSSLQSRIDRAGTTHEQNKLALAFERRYQMHRFPTFVEDPNIFEGLCIFTKKRDEDT</sequence>
<dbReference type="InterPro" id="IPR012942">
    <property type="entry name" value="SRR1-like"/>
</dbReference>
<dbReference type="PANTHER" id="PTHR42080:SF1">
    <property type="entry name" value="SRR1-LIKE DOMAIN-CONTAINING PROTEIN"/>
    <property type="match status" value="1"/>
</dbReference>
<reference evidence="4" key="1">
    <citation type="submission" date="2020-01" db="EMBL/GenBank/DDBJ databases">
        <authorList>
            <consortium name="DOE Joint Genome Institute"/>
            <person name="Haridas S."/>
            <person name="Albert R."/>
            <person name="Binder M."/>
            <person name="Bloem J."/>
            <person name="Labutti K."/>
            <person name="Salamov A."/>
            <person name="Andreopoulos B."/>
            <person name="Baker S.E."/>
            <person name="Barry K."/>
            <person name="Bills G."/>
            <person name="Bluhm B.H."/>
            <person name="Cannon C."/>
            <person name="Castanera R."/>
            <person name="Culley D.E."/>
            <person name="Daum C."/>
            <person name="Ezra D."/>
            <person name="Gonzalez J.B."/>
            <person name="Henrissat B."/>
            <person name="Kuo A."/>
            <person name="Liang C."/>
            <person name="Lipzen A."/>
            <person name="Lutzoni F."/>
            <person name="Magnuson J."/>
            <person name="Mondo S."/>
            <person name="Nolan M."/>
            <person name="Ohm R."/>
            <person name="Pangilinan J."/>
            <person name="Park H.-J."/>
            <person name="Ramirez L."/>
            <person name="Alfaro M."/>
            <person name="Sun H."/>
            <person name="Tritt A."/>
            <person name="Yoshinaga Y."/>
            <person name="Zwiers L.-H."/>
            <person name="Turgeon B.G."/>
            <person name="Goodwin S.B."/>
            <person name="Spatafora J.W."/>
            <person name="Crous P.W."/>
            <person name="Grigoriev I.V."/>
        </authorList>
    </citation>
    <scope>NUCLEOTIDE SEQUENCE</scope>
    <source>
        <strain evidence="4">CBS 342.82</strain>
    </source>
</reference>
<feature type="region of interest" description="Disordered" evidence="1">
    <location>
        <begin position="1"/>
        <end position="27"/>
    </location>
</feature>
<accession>A0A6J3M1X0</accession>
<evidence type="ECO:0000259" key="2">
    <source>
        <dbReference type="Pfam" id="PF07985"/>
    </source>
</evidence>